<feature type="domain" description="C2H2-type" evidence="13">
    <location>
        <begin position="274"/>
        <end position="302"/>
    </location>
</feature>
<dbReference type="EMBL" id="OU893351">
    <property type="protein sequence ID" value="CAG9789591.1"/>
    <property type="molecule type" value="Genomic_DNA"/>
</dbReference>
<feature type="domain" description="C2H2-type" evidence="13">
    <location>
        <begin position="1241"/>
        <end position="1263"/>
    </location>
</feature>
<comment type="subcellular location">
    <subcellularLocation>
        <location evidence="1">Nucleus</location>
    </subcellularLocation>
</comment>
<evidence type="ECO:0000313" key="14">
    <source>
        <dbReference type="EMBL" id="CAG9789591.1"/>
    </source>
</evidence>
<comment type="similarity">
    <text evidence="2">Belongs to the krueppel C2H2-type zinc-finger protein family.</text>
</comment>
<name>A0A9N9WFD2_9NEOP</name>
<evidence type="ECO:0000256" key="6">
    <source>
        <dbReference type="ARBA" id="ARBA00022833"/>
    </source>
</evidence>
<accession>A0A9N9WFD2</accession>
<dbReference type="GO" id="GO:0048598">
    <property type="term" value="P:embryonic morphogenesis"/>
    <property type="evidence" value="ECO:0007669"/>
    <property type="project" value="UniProtKB-ARBA"/>
</dbReference>
<keyword evidence="3" id="KW-0479">Metal-binding</keyword>
<feature type="domain" description="C2H2-type" evidence="13">
    <location>
        <begin position="1029"/>
        <end position="1057"/>
    </location>
</feature>
<dbReference type="SMART" id="SM00355">
    <property type="entry name" value="ZnF_C2H2"/>
    <property type="match status" value="37"/>
</dbReference>
<dbReference type="Pfam" id="PF12756">
    <property type="entry name" value="zf-C2H2_2"/>
    <property type="match status" value="1"/>
</dbReference>
<keyword evidence="15" id="KW-1185">Reference proteome</keyword>
<feature type="region of interest" description="Disordered" evidence="12">
    <location>
        <begin position="1078"/>
        <end position="1108"/>
    </location>
</feature>
<protein>
    <recommendedName>
        <fullName evidence="13">C2H2-type domain-containing protein</fullName>
    </recommendedName>
</protein>
<evidence type="ECO:0000256" key="10">
    <source>
        <dbReference type="ARBA" id="ARBA00023242"/>
    </source>
</evidence>
<dbReference type="FunFam" id="3.30.160.60:FF:001480">
    <property type="entry name" value="Si:cabz01071911.3"/>
    <property type="match status" value="1"/>
</dbReference>
<dbReference type="GO" id="GO:0000978">
    <property type="term" value="F:RNA polymerase II cis-regulatory region sequence-specific DNA binding"/>
    <property type="evidence" value="ECO:0007669"/>
    <property type="project" value="TreeGrafter"/>
</dbReference>
<reference evidence="14" key="2">
    <citation type="submission" date="2022-10" db="EMBL/GenBank/DDBJ databases">
        <authorList>
            <consortium name="ENA_rothamsted_submissions"/>
            <consortium name="culmorum"/>
            <person name="King R."/>
        </authorList>
    </citation>
    <scope>NUCLEOTIDE SEQUENCE</scope>
</reference>
<organism evidence="14 15">
    <name type="scientific">Diatraea saccharalis</name>
    <name type="common">sugarcane borer</name>
    <dbReference type="NCBI Taxonomy" id="40085"/>
    <lineage>
        <taxon>Eukaryota</taxon>
        <taxon>Metazoa</taxon>
        <taxon>Ecdysozoa</taxon>
        <taxon>Arthropoda</taxon>
        <taxon>Hexapoda</taxon>
        <taxon>Insecta</taxon>
        <taxon>Pterygota</taxon>
        <taxon>Neoptera</taxon>
        <taxon>Endopterygota</taxon>
        <taxon>Lepidoptera</taxon>
        <taxon>Glossata</taxon>
        <taxon>Ditrysia</taxon>
        <taxon>Pyraloidea</taxon>
        <taxon>Crambidae</taxon>
        <taxon>Crambinae</taxon>
        <taxon>Diatraea</taxon>
    </lineage>
</organism>
<dbReference type="GO" id="GO:0008270">
    <property type="term" value="F:zinc ion binding"/>
    <property type="evidence" value="ECO:0007669"/>
    <property type="project" value="UniProtKB-KW"/>
</dbReference>
<dbReference type="InterPro" id="IPR013087">
    <property type="entry name" value="Znf_C2H2_type"/>
</dbReference>
<gene>
    <name evidence="14" type="ORF">DIATSA_LOCUS7310</name>
</gene>
<feature type="region of interest" description="Disordered" evidence="12">
    <location>
        <begin position="761"/>
        <end position="780"/>
    </location>
</feature>
<dbReference type="GO" id="GO:0005634">
    <property type="term" value="C:nucleus"/>
    <property type="evidence" value="ECO:0007669"/>
    <property type="project" value="UniProtKB-SubCell"/>
</dbReference>
<evidence type="ECO:0000259" key="13">
    <source>
        <dbReference type="PROSITE" id="PS50157"/>
    </source>
</evidence>
<feature type="domain" description="C2H2-type" evidence="13">
    <location>
        <begin position="1382"/>
        <end position="1409"/>
    </location>
</feature>
<sequence length="1480" mass="172649">MPIRPIQTTAPSNDFKTPNRPIKITSVRESPSSILKDMTKKQLGRESAIAIIVNTNVCPFRFNRRFFSCIYCKIETLTMLELINHTSNEHYNVDPYGVRSAIKSLGKIQPVKLNIIDYVCRLCNQELANFEDLKNHLVGKHKKFINLENDGVIPYNITENSFTCGRCNEKFDEYRQLNKHMDEHVSKFICDQCGNGYPTEGRLKMHTYSHKEGSFPCDVCGKVYRSKLGKRHHYQTVHLNVKKNKCTLCPATFRDYYQKQRHLVAAHGLQRPVYTCGFCPKTFLTTSHVRAHERLAHTEAAHKYSCDHCSYHCNNKNALAMHMISHSDEKNYKCQVCNKSYARKKTLTEHMKIHNNDRRFACQYCDKAFIQKCSLKGSATVHPCMPIRPIRITAPCDDSRTRIRPIKIIGVRESPSNIINDLNKRQLGRESAIAIIVNANVYPFRFNRFFMCLYCKHQTLTIVELMQHTINEHYNVDQYKVRNAIKSIGKIQPIKVNIIDYVCKLCNQELSNFEDLKNHLVGKHKMFINLENDGVVPYKITENSFICGRCNEKCESYRQLNRHMNQHYRNFICDQCGSGFPSEGRLKIHSVSHENGSFPCEICDKVYRTIHAKQDHIKIVHLHAKKNRCTLCPETFRDYYQKQKHLVEVHGLQRNVYKCGFCPKTFLTSSNVRAHERLAHVKMHKYSCDHCSYHCYDKYALTMHMICHSDEKNYKCQVCKKSYARKKTLTEHMRIHNNDRRFACQYCDRAFVQKCSLKGEDSNPIKSNGEVEQSHEKKSTNIQLTREQMMTNDELRARKTNAQTLLENTKICPFKWMKNLFMCFFCEQRFADPAKLRDHHTTEHMSLTTEQIKKAVFGLKKYELVKVDITDVSCKYCDDVIPDLTSLKYHLLFKHNKSVDPKSSDGILPFKLTSHDLTCTICDSTYAEYKTLNHHMNTHFKNFVCEKCGAGFVTPNRLRTHAVVHETGSFPCDACDKIFKSSTSKSEHYATVHKKVKRHRCPHCNESFHNYFQRNKHISNVHGLNLQEFKCTMCPKVFIVRANLSVHIQTVHLKVKRFSCNVCEWRCYLKSELKDHMLRHGGDDSNTTESNREVEQNHNQKTTKMKLNSKQTMTLNDELKARKKNAQTLLENSKLCPFKWLKNLYMCFYCEQQFPDPAILRDHHRTEHRSQTSEQIKEAVFRLKKYELVKVDITDVSCKLCDDVIPDFASLKNHLLIKHKKGIDPKSNDGMLPFKLTSNLFKCTICDITYAEYKTLNHHMNIHFQNFICEQCGAGFVTPDRLRTHAFSHETGSFPCNGCDKIFKSANAKNEHFATVHMKVKRHRCPHCPETFRNYFQRNKHISNVHGVKLKEFKCTLCPKVFISSGKLGVHIRTVHLKLKRYSCDVCEWRFYSKSELKDHMVRHGGERKHQCNICKKGYARKYTLTEHMRIHENDRRFVCPTCGKSFIQNSTLKHHIKIHHPPPVGPLKISDVLYDSTNS</sequence>
<evidence type="ECO:0000313" key="15">
    <source>
        <dbReference type="Proteomes" id="UP001153714"/>
    </source>
</evidence>
<evidence type="ECO:0000256" key="4">
    <source>
        <dbReference type="ARBA" id="ARBA00022737"/>
    </source>
</evidence>
<evidence type="ECO:0000256" key="5">
    <source>
        <dbReference type="ARBA" id="ARBA00022771"/>
    </source>
</evidence>
<keyword evidence="6" id="KW-0862">Zinc</keyword>
<evidence type="ECO:0000256" key="11">
    <source>
        <dbReference type="PROSITE-ProRule" id="PRU00042"/>
    </source>
</evidence>
<feature type="domain" description="C2H2-type" evidence="13">
    <location>
        <begin position="571"/>
        <end position="593"/>
    </location>
</feature>
<evidence type="ECO:0000256" key="12">
    <source>
        <dbReference type="SAM" id="MobiDB-lite"/>
    </source>
</evidence>
<feature type="domain" description="C2H2-type" evidence="13">
    <location>
        <begin position="304"/>
        <end position="331"/>
    </location>
</feature>
<dbReference type="FunFam" id="3.30.160.60:FF:000110">
    <property type="entry name" value="Zinc finger protein-like"/>
    <property type="match status" value="1"/>
</dbReference>
<keyword evidence="10" id="KW-0539">Nucleus</keyword>
<keyword evidence="4" id="KW-0677">Repeat</keyword>
<evidence type="ECO:0000256" key="7">
    <source>
        <dbReference type="ARBA" id="ARBA00023015"/>
    </source>
</evidence>
<keyword evidence="8" id="KW-0238">DNA-binding</keyword>
<feature type="domain" description="C2H2-type" evidence="13">
    <location>
        <begin position="1438"/>
        <end position="1460"/>
    </location>
</feature>
<feature type="domain" description="C2H2-type" evidence="13">
    <location>
        <begin position="686"/>
        <end position="713"/>
    </location>
</feature>
<feature type="domain" description="C2H2-type" evidence="13">
    <location>
        <begin position="332"/>
        <end position="359"/>
    </location>
</feature>
<dbReference type="PANTHER" id="PTHR24376">
    <property type="entry name" value="ZINC FINGER PROTEIN"/>
    <property type="match status" value="1"/>
</dbReference>
<dbReference type="Pfam" id="PF00096">
    <property type="entry name" value="zf-C2H2"/>
    <property type="match status" value="8"/>
</dbReference>
<feature type="domain" description="C2H2-type" evidence="13">
    <location>
        <begin position="970"/>
        <end position="998"/>
    </location>
</feature>
<keyword evidence="9" id="KW-0804">Transcription</keyword>
<evidence type="ECO:0000256" key="3">
    <source>
        <dbReference type="ARBA" id="ARBA00022723"/>
    </source>
</evidence>
<feature type="domain" description="C2H2-type" evidence="13">
    <location>
        <begin position="943"/>
        <end position="965"/>
    </location>
</feature>
<dbReference type="InterPro" id="IPR041661">
    <property type="entry name" value="ZN622/Rei1/Reh1_Znf-C2H2"/>
</dbReference>
<keyword evidence="7" id="KW-0805">Transcription regulation</keyword>
<reference evidence="14" key="1">
    <citation type="submission" date="2021-12" db="EMBL/GenBank/DDBJ databases">
        <authorList>
            <person name="King R."/>
        </authorList>
    </citation>
    <scope>NUCLEOTIDE SEQUENCE</scope>
</reference>
<dbReference type="SUPFAM" id="SSF57667">
    <property type="entry name" value="beta-beta-alpha zinc fingers"/>
    <property type="match status" value="14"/>
</dbReference>
<feature type="domain" description="C2H2-type" evidence="13">
    <location>
        <begin position="1145"/>
        <end position="1173"/>
    </location>
</feature>
<feature type="compositionally biased region" description="Polar residues" evidence="12">
    <location>
        <begin position="1099"/>
        <end position="1108"/>
    </location>
</feature>
<dbReference type="Proteomes" id="UP001153714">
    <property type="component" value="Chromosome 20"/>
</dbReference>
<feature type="domain" description="C2H2-type" evidence="13">
    <location>
        <begin position="598"/>
        <end position="626"/>
    </location>
</feature>
<feature type="domain" description="C2H2-type" evidence="13">
    <location>
        <begin position="1058"/>
        <end position="1085"/>
    </location>
</feature>
<feature type="domain" description="C2H2-type" evidence="13">
    <location>
        <begin position="714"/>
        <end position="741"/>
    </location>
</feature>
<feature type="domain" description="C2H2-type" evidence="13">
    <location>
        <begin position="244"/>
        <end position="272"/>
    </location>
</feature>
<feature type="domain" description="C2H2-type" evidence="13">
    <location>
        <begin position="1410"/>
        <end position="1437"/>
    </location>
</feature>
<dbReference type="OrthoDB" id="8117402at2759"/>
<keyword evidence="5 11" id="KW-0863">Zinc-finger</keyword>
<dbReference type="Gene3D" id="3.30.160.60">
    <property type="entry name" value="Classic Zinc Finger"/>
    <property type="match status" value="18"/>
</dbReference>
<feature type="domain" description="C2H2-type" evidence="13">
    <location>
        <begin position="657"/>
        <end position="685"/>
    </location>
</feature>
<evidence type="ECO:0000256" key="2">
    <source>
        <dbReference type="ARBA" id="ARBA00006991"/>
    </source>
</evidence>
<evidence type="ECO:0000256" key="9">
    <source>
        <dbReference type="ARBA" id="ARBA00023163"/>
    </source>
</evidence>
<dbReference type="PANTHER" id="PTHR24376:SF216">
    <property type="entry name" value="ZINC FINGER PROTEIN 420-LIKE"/>
    <property type="match status" value="1"/>
</dbReference>
<dbReference type="FunFam" id="3.30.160.60:FF:000624">
    <property type="entry name" value="zinc finger protein 697"/>
    <property type="match status" value="1"/>
</dbReference>
<feature type="domain" description="C2H2-type" evidence="13">
    <location>
        <begin position="215"/>
        <end position="243"/>
    </location>
</feature>
<proteinExistence type="inferred from homology"/>
<dbReference type="PROSITE" id="PS50157">
    <property type="entry name" value="ZINC_FINGER_C2H2_2"/>
    <property type="match status" value="24"/>
</dbReference>
<dbReference type="GO" id="GO:0001228">
    <property type="term" value="F:DNA-binding transcription activator activity, RNA polymerase II-specific"/>
    <property type="evidence" value="ECO:0007669"/>
    <property type="project" value="TreeGrafter"/>
</dbReference>
<evidence type="ECO:0000256" key="1">
    <source>
        <dbReference type="ARBA" id="ARBA00004123"/>
    </source>
</evidence>
<dbReference type="InterPro" id="IPR036236">
    <property type="entry name" value="Znf_C2H2_sf"/>
</dbReference>
<feature type="domain" description="C2H2-type" evidence="13">
    <location>
        <begin position="1353"/>
        <end position="1381"/>
    </location>
</feature>
<feature type="domain" description="C2H2-type" evidence="13">
    <location>
        <begin position="188"/>
        <end position="210"/>
    </location>
</feature>
<dbReference type="FunFam" id="3.30.160.60:FF:000100">
    <property type="entry name" value="Zinc finger 45-like"/>
    <property type="match status" value="1"/>
</dbReference>
<evidence type="ECO:0000256" key="8">
    <source>
        <dbReference type="ARBA" id="ARBA00023125"/>
    </source>
</evidence>
<feature type="domain" description="C2H2-type" evidence="13">
    <location>
        <begin position="1294"/>
        <end position="1322"/>
    </location>
</feature>
<feature type="domain" description="C2H2-type" evidence="13">
    <location>
        <begin position="162"/>
        <end position="189"/>
    </location>
</feature>
<dbReference type="PROSITE" id="PS00028">
    <property type="entry name" value="ZINC_FINGER_C2H2_1"/>
    <property type="match status" value="25"/>
</dbReference>
<feature type="domain" description="C2H2-type" evidence="13">
    <location>
        <begin position="1267"/>
        <end position="1295"/>
    </location>
</feature>